<accession>A0A371CUN5</accession>
<feature type="region of interest" description="Disordered" evidence="1">
    <location>
        <begin position="192"/>
        <end position="240"/>
    </location>
</feature>
<keyword evidence="3" id="KW-1185">Reference proteome</keyword>
<name>A0A371CUN5_9APHY</name>
<sequence>MCDFADRTHGNGGGYSAGRPRPGRECGTGGFGLQRRGLVAFGGYGHCMLTMADPHPASGQRRCLYPTCNRGSTPARHHLRIRALSAVQRRVDVCHCVDWEEAACKSVRRIYCGHIIAVTCRSRSQGRMRLWTPRASTRLSILSQGRWGHSALRVWPMEHLPPRYMVTRFMTRIQGVLACRLLVQRGSHHGETLIDSRTHSGVVRSRGSPPVRSLRQPGDGNPTQRREEDKSPTPGMTAPV</sequence>
<organism evidence="2 3">
    <name type="scientific">Lentinus brumalis</name>
    <dbReference type="NCBI Taxonomy" id="2498619"/>
    <lineage>
        <taxon>Eukaryota</taxon>
        <taxon>Fungi</taxon>
        <taxon>Dikarya</taxon>
        <taxon>Basidiomycota</taxon>
        <taxon>Agaricomycotina</taxon>
        <taxon>Agaricomycetes</taxon>
        <taxon>Polyporales</taxon>
        <taxon>Polyporaceae</taxon>
        <taxon>Lentinus</taxon>
    </lineage>
</organism>
<gene>
    <name evidence="2" type="ORF">OH76DRAFT_1120819</name>
</gene>
<dbReference type="EMBL" id="KZ857456">
    <property type="protein sequence ID" value="RDX43997.1"/>
    <property type="molecule type" value="Genomic_DNA"/>
</dbReference>
<dbReference type="AlphaFoldDB" id="A0A371CUN5"/>
<evidence type="ECO:0000256" key="1">
    <source>
        <dbReference type="SAM" id="MobiDB-lite"/>
    </source>
</evidence>
<evidence type="ECO:0000313" key="2">
    <source>
        <dbReference type="EMBL" id="RDX43997.1"/>
    </source>
</evidence>
<protein>
    <submittedName>
        <fullName evidence="2">Uncharacterized protein</fullName>
    </submittedName>
</protein>
<reference evidence="2 3" key="1">
    <citation type="journal article" date="2018" name="Biotechnol. Biofuels">
        <title>Integrative visual omics of the white-rot fungus Polyporus brumalis exposes the biotechnological potential of its oxidative enzymes for delignifying raw plant biomass.</title>
        <authorList>
            <person name="Miyauchi S."/>
            <person name="Rancon A."/>
            <person name="Drula E."/>
            <person name="Hage H."/>
            <person name="Chaduli D."/>
            <person name="Favel A."/>
            <person name="Grisel S."/>
            <person name="Henrissat B."/>
            <person name="Herpoel-Gimbert I."/>
            <person name="Ruiz-Duenas F.J."/>
            <person name="Chevret D."/>
            <person name="Hainaut M."/>
            <person name="Lin J."/>
            <person name="Wang M."/>
            <person name="Pangilinan J."/>
            <person name="Lipzen A."/>
            <person name="Lesage-Meessen L."/>
            <person name="Navarro D."/>
            <person name="Riley R."/>
            <person name="Grigoriev I.V."/>
            <person name="Zhou S."/>
            <person name="Raouche S."/>
            <person name="Rosso M.N."/>
        </authorList>
    </citation>
    <scope>NUCLEOTIDE SEQUENCE [LARGE SCALE GENOMIC DNA]</scope>
    <source>
        <strain evidence="2 3">BRFM 1820</strain>
    </source>
</reference>
<proteinExistence type="predicted"/>
<evidence type="ECO:0000313" key="3">
    <source>
        <dbReference type="Proteomes" id="UP000256964"/>
    </source>
</evidence>
<dbReference type="Proteomes" id="UP000256964">
    <property type="component" value="Unassembled WGS sequence"/>
</dbReference>